<accession>L0RCS3</accession>
<keyword evidence="9" id="KW-1003">Cell membrane</keyword>
<name>L0RCS3_9BACT</name>
<dbReference type="SUPFAM" id="SSF158791">
    <property type="entry name" value="MgtE N-terminal domain-like"/>
    <property type="match status" value="1"/>
</dbReference>
<dbReference type="RefSeq" id="WP_015337149.1">
    <property type="nucleotide sequence ID" value="NC_020055.1"/>
</dbReference>
<dbReference type="Pfam" id="PF01769">
    <property type="entry name" value="MgtE"/>
    <property type="match status" value="1"/>
</dbReference>
<dbReference type="HOGENOM" id="CLU_037408_1_1_7"/>
<evidence type="ECO:0000313" key="13">
    <source>
        <dbReference type="Proteomes" id="UP000010808"/>
    </source>
</evidence>
<evidence type="ECO:0000256" key="9">
    <source>
        <dbReference type="RuleBase" id="RU362011"/>
    </source>
</evidence>
<keyword evidence="8" id="KW-0129">CBS domain</keyword>
<evidence type="ECO:0000259" key="11">
    <source>
        <dbReference type="PROSITE" id="PS51371"/>
    </source>
</evidence>
<dbReference type="InterPro" id="IPR006669">
    <property type="entry name" value="MgtE_transporter"/>
</dbReference>
<dbReference type="GO" id="GO:0046872">
    <property type="term" value="F:metal ion binding"/>
    <property type="evidence" value="ECO:0007669"/>
    <property type="project" value="UniProtKB-KW"/>
</dbReference>
<evidence type="ECO:0000256" key="7">
    <source>
        <dbReference type="ARBA" id="ARBA00023136"/>
    </source>
</evidence>
<evidence type="ECO:0000256" key="10">
    <source>
        <dbReference type="SAM" id="MobiDB-lite"/>
    </source>
</evidence>
<organism evidence="12 13">
    <name type="scientific">Maridesulfovibrio hydrothermalis AM13 = DSM 14728</name>
    <dbReference type="NCBI Taxonomy" id="1121451"/>
    <lineage>
        <taxon>Bacteria</taxon>
        <taxon>Pseudomonadati</taxon>
        <taxon>Thermodesulfobacteriota</taxon>
        <taxon>Desulfovibrionia</taxon>
        <taxon>Desulfovibrionales</taxon>
        <taxon>Desulfovibrionaceae</taxon>
        <taxon>Maridesulfovibrio</taxon>
    </lineage>
</organism>
<keyword evidence="3 9" id="KW-0813">Transport</keyword>
<dbReference type="InterPro" id="IPR038076">
    <property type="entry name" value="MgtE_N_sf"/>
</dbReference>
<dbReference type="Pfam" id="PF03448">
    <property type="entry name" value="MgtE_N"/>
    <property type="match status" value="1"/>
</dbReference>
<dbReference type="InterPro" id="IPR036739">
    <property type="entry name" value="SLC41_membr_dom_sf"/>
</dbReference>
<dbReference type="PROSITE" id="PS51371">
    <property type="entry name" value="CBS"/>
    <property type="match status" value="2"/>
</dbReference>
<evidence type="ECO:0000256" key="5">
    <source>
        <dbReference type="ARBA" id="ARBA00022842"/>
    </source>
</evidence>
<dbReference type="PATRIC" id="fig|1121451.3.peg.2502"/>
<evidence type="ECO:0000256" key="3">
    <source>
        <dbReference type="ARBA" id="ARBA00022448"/>
    </source>
</evidence>
<dbReference type="AlphaFoldDB" id="L0RCS3"/>
<keyword evidence="6 9" id="KW-1133">Transmembrane helix</keyword>
<dbReference type="GO" id="GO:0015095">
    <property type="term" value="F:magnesium ion transmembrane transporter activity"/>
    <property type="evidence" value="ECO:0007669"/>
    <property type="project" value="UniProtKB-UniRule"/>
</dbReference>
<dbReference type="GO" id="GO:0005886">
    <property type="term" value="C:plasma membrane"/>
    <property type="evidence" value="ECO:0007669"/>
    <property type="project" value="UniProtKB-SubCell"/>
</dbReference>
<evidence type="ECO:0000256" key="1">
    <source>
        <dbReference type="ARBA" id="ARBA00004141"/>
    </source>
</evidence>
<gene>
    <name evidence="12" type="ORF">DESAM_22282</name>
</gene>
<dbReference type="Proteomes" id="UP000010808">
    <property type="component" value="Chromosome"/>
</dbReference>
<dbReference type="SMART" id="SM00116">
    <property type="entry name" value="CBS"/>
    <property type="match status" value="2"/>
</dbReference>
<dbReference type="InterPro" id="IPR000644">
    <property type="entry name" value="CBS_dom"/>
</dbReference>
<feature type="transmembrane region" description="Helical" evidence="9">
    <location>
        <begin position="426"/>
        <end position="449"/>
    </location>
</feature>
<keyword evidence="13" id="KW-1185">Reference proteome</keyword>
<feature type="transmembrane region" description="Helical" evidence="9">
    <location>
        <begin position="388"/>
        <end position="414"/>
    </location>
</feature>
<evidence type="ECO:0000256" key="2">
    <source>
        <dbReference type="ARBA" id="ARBA00009749"/>
    </source>
</evidence>
<proteinExistence type="inferred from homology"/>
<keyword evidence="7 9" id="KW-0472">Membrane</keyword>
<feature type="domain" description="CBS" evidence="11">
    <location>
        <begin position="203"/>
        <end position="261"/>
    </location>
</feature>
<sequence>MTKAKGIPDPLREWQESSQGRAGKLNQRVIDAMHPADAADHIEELGLEEQVKFIKQLPIRDAADSIAEMEKHDQRDLVERLNVGMAARILEYMSPDDATDILEDLDDDLRETLLRQIKAEDREEISTLLTFDPDTAGGVMTTEVAIVRDNMTVDQAIATIRTEVEDKSIPYYAYVVDRRNHLVGAVSMRDLLISRPGKMLTELTHNQHLISVTYNVDKEEVARLIAHYNFLAMPVTDYDHRFIGVVTVDDVIDIINEEASEDMQSMVGAGTDETTDSPWKYSVKKRLPWLVINVANSAVSAWVVHLFEGNIAKMAMLAVLMPIVANQAGNTGQQALAVMIRQFATEKFDRKKSWEAVFRELKIGLANGICISLLVLFAVFMITSNYTLALVMSAALFIDMVLGAVVGGAIPIILKEFGRDPAQASSIFLTTITDSFGFLSLLGLAGIFLL</sequence>
<dbReference type="InterPro" id="IPR006668">
    <property type="entry name" value="Mg_transptr_MgtE_intracell_dom"/>
</dbReference>
<evidence type="ECO:0000256" key="6">
    <source>
        <dbReference type="ARBA" id="ARBA00022989"/>
    </source>
</evidence>
<comment type="subcellular location">
    <subcellularLocation>
        <location evidence="9">Cell membrane</location>
        <topology evidence="9">Multi-pass membrane protein</topology>
    </subcellularLocation>
    <subcellularLocation>
        <location evidence="1">Membrane</location>
        <topology evidence="1">Multi-pass membrane protein</topology>
    </subcellularLocation>
</comment>
<comment type="function">
    <text evidence="9">Acts as a magnesium transporter.</text>
</comment>
<dbReference type="Pfam" id="PF00571">
    <property type="entry name" value="CBS"/>
    <property type="match status" value="2"/>
</dbReference>
<reference evidence="12 13" key="1">
    <citation type="submission" date="2012-10" db="EMBL/GenBank/DDBJ databases">
        <authorList>
            <person name="Genoscope - CEA"/>
        </authorList>
    </citation>
    <scope>NUCLEOTIDE SEQUENCE [LARGE SCALE GENOMIC DNA]</scope>
    <source>
        <strain evidence="13">AM13 / DSM 14728</strain>
    </source>
</reference>
<evidence type="ECO:0000256" key="8">
    <source>
        <dbReference type="PROSITE-ProRule" id="PRU00703"/>
    </source>
</evidence>
<dbReference type="SMART" id="SM00924">
    <property type="entry name" value="MgtE_N"/>
    <property type="match status" value="1"/>
</dbReference>
<dbReference type="EMBL" id="FO203522">
    <property type="protein sequence ID" value="CCO24549.1"/>
    <property type="molecule type" value="Genomic_DNA"/>
</dbReference>
<keyword evidence="4 9" id="KW-0812">Transmembrane</keyword>
<dbReference type="InterPro" id="IPR006667">
    <property type="entry name" value="SLC41_membr_dom"/>
</dbReference>
<comment type="similarity">
    <text evidence="2 9">Belongs to the SLC41A transporter family.</text>
</comment>
<dbReference type="Gene3D" id="1.25.60.10">
    <property type="entry name" value="MgtE N-terminal domain-like"/>
    <property type="match status" value="1"/>
</dbReference>
<feature type="region of interest" description="Disordered" evidence="10">
    <location>
        <begin position="1"/>
        <end position="20"/>
    </location>
</feature>
<keyword evidence="5 9" id="KW-0460">Magnesium</keyword>
<dbReference type="OrthoDB" id="9790355at2"/>
<evidence type="ECO:0000256" key="4">
    <source>
        <dbReference type="ARBA" id="ARBA00022692"/>
    </source>
</evidence>
<evidence type="ECO:0000313" key="12">
    <source>
        <dbReference type="EMBL" id="CCO24549.1"/>
    </source>
</evidence>
<feature type="domain" description="CBS" evidence="11">
    <location>
        <begin position="140"/>
        <end position="202"/>
    </location>
</feature>
<dbReference type="PANTHER" id="PTHR43773:SF1">
    <property type="entry name" value="MAGNESIUM TRANSPORTER MGTE"/>
    <property type="match status" value="1"/>
</dbReference>
<dbReference type="eggNOG" id="COG2239">
    <property type="taxonomic scope" value="Bacteria"/>
</dbReference>
<dbReference type="STRING" id="1121451.DESAM_22282"/>
<dbReference type="SUPFAM" id="SSF54631">
    <property type="entry name" value="CBS-domain pair"/>
    <property type="match status" value="1"/>
</dbReference>
<feature type="transmembrane region" description="Helical" evidence="9">
    <location>
        <begin position="287"/>
        <end position="307"/>
    </location>
</feature>
<dbReference type="SUPFAM" id="SSF161093">
    <property type="entry name" value="MgtE membrane domain-like"/>
    <property type="match status" value="1"/>
</dbReference>
<comment type="subunit">
    <text evidence="9">Homodimer.</text>
</comment>
<dbReference type="InterPro" id="IPR046342">
    <property type="entry name" value="CBS_dom_sf"/>
</dbReference>
<feature type="transmembrane region" description="Helical" evidence="9">
    <location>
        <begin position="361"/>
        <end position="382"/>
    </location>
</feature>
<keyword evidence="9" id="KW-0479">Metal-binding</keyword>
<comment type="caution">
    <text evidence="9">Lacks conserved residue(s) required for the propagation of feature annotation.</text>
</comment>
<protein>
    <recommendedName>
        <fullName evidence="9">Magnesium transporter MgtE</fullName>
    </recommendedName>
</protein>
<dbReference type="CDD" id="cd04606">
    <property type="entry name" value="CBS_pair_Mg_transporter"/>
    <property type="match status" value="1"/>
</dbReference>
<dbReference type="Gene3D" id="1.10.357.20">
    <property type="entry name" value="SLC41 divalent cation transporters, integral membrane domain"/>
    <property type="match status" value="1"/>
</dbReference>
<dbReference type="PANTHER" id="PTHR43773">
    <property type="entry name" value="MAGNESIUM TRANSPORTER MGTE"/>
    <property type="match status" value="1"/>
</dbReference>
<dbReference type="Gene3D" id="3.10.580.10">
    <property type="entry name" value="CBS-domain"/>
    <property type="match status" value="1"/>
</dbReference>
<dbReference type="NCBIfam" id="TIGR00400">
    <property type="entry name" value="mgtE"/>
    <property type="match status" value="1"/>
</dbReference>
<dbReference type="KEGG" id="dhy:DESAM_22282"/>